<evidence type="ECO:0000256" key="1">
    <source>
        <dbReference type="ARBA" id="ARBA00004473"/>
    </source>
</evidence>
<feature type="region of interest" description="Disordered" evidence="7">
    <location>
        <begin position="487"/>
        <end position="506"/>
    </location>
</feature>
<keyword evidence="3 8" id="KW-0812">Transmembrane</keyword>
<feature type="transmembrane region" description="Helical" evidence="8">
    <location>
        <begin position="239"/>
        <end position="254"/>
    </location>
</feature>
<dbReference type="PANTHER" id="PTHR28646">
    <property type="entry name" value="TRANSMEMBRANE PROTEIN 201"/>
    <property type="match status" value="1"/>
</dbReference>
<accession>A0A8B6XE74</accession>
<dbReference type="GO" id="GO:0005521">
    <property type="term" value="F:lamin binding"/>
    <property type="evidence" value="ECO:0007669"/>
    <property type="project" value="TreeGrafter"/>
</dbReference>
<dbReference type="Proteomes" id="UP000005203">
    <property type="component" value="Linkage group LG11"/>
</dbReference>
<dbReference type="GeneID" id="724770"/>
<feature type="compositionally biased region" description="Low complexity" evidence="7">
    <location>
        <begin position="487"/>
        <end position="505"/>
    </location>
</feature>
<comment type="similarity">
    <text evidence="2">Belongs to the TMEM201 family.</text>
</comment>
<dbReference type="PANTHER" id="PTHR28646:SF1">
    <property type="entry name" value="TRANSMEMBRANE PROTEIN 201"/>
    <property type="match status" value="1"/>
</dbReference>
<dbReference type="KEGG" id="ame:724770"/>
<evidence type="ECO:0000256" key="2">
    <source>
        <dbReference type="ARBA" id="ARBA00007600"/>
    </source>
</evidence>
<evidence type="ECO:0000256" key="6">
    <source>
        <dbReference type="ARBA" id="ARBA00023242"/>
    </source>
</evidence>
<keyword evidence="11" id="KW-1185">Reference proteome</keyword>
<evidence type="ECO:0000256" key="7">
    <source>
        <dbReference type="SAM" id="MobiDB-lite"/>
    </source>
</evidence>
<dbReference type="GO" id="GO:0030473">
    <property type="term" value="P:nuclear migration along microtubule"/>
    <property type="evidence" value="ECO:0007669"/>
    <property type="project" value="TreeGrafter"/>
</dbReference>
<dbReference type="RefSeq" id="XP_001120667.3">
    <property type="nucleotide sequence ID" value="XM_001120667.5"/>
</dbReference>
<evidence type="ECO:0000256" key="8">
    <source>
        <dbReference type="SAM" id="Phobius"/>
    </source>
</evidence>
<dbReference type="GO" id="GO:0051015">
    <property type="term" value="F:actin filament binding"/>
    <property type="evidence" value="ECO:0007669"/>
    <property type="project" value="TreeGrafter"/>
</dbReference>
<organism evidence="10">
    <name type="scientific">Apis mellifera</name>
    <name type="common">Honeybee</name>
    <dbReference type="NCBI Taxonomy" id="7460"/>
    <lineage>
        <taxon>Eukaryota</taxon>
        <taxon>Metazoa</taxon>
        <taxon>Ecdysozoa</taxon>
        <taxon>Arthropoda</taxon>
        <taxon>Hexapoda</taxon>
        <taxon>Insecta</taxon>
        <taxon>Pterygota</taxon>
        <taxon>Neoptera</taxon>
        <taxon>Endopterygota</taxon>
        <taxon>Hymenoptera</taxon>
        <taxon>Apocrita</taxon>
        <taxon>Aculeata</taxon>
        <taxon>Apoidea</taxon>
        <taxon>Anthophila</taxon>
        <taxon>Apidae</taxon>
        <taxon>Apis</taxon>
    </lineage>
</organism>
<dbReference type="InterPro" id="IPR018617">
    <property type="entry name" value="Ima1_N"/>
</dbReference>
<evidence type="ECO:0000256" key="4">
    <source>
        <dbReference type="ARBA" id="ARBA00022989"/>
    </source>
</evidence>
<feature type="domain" description="Ima1 N-terminal" evidence="9">
    <location>
        <begin position="38"/>
        <end position="159"/>
    </location>
</feature>
<comment type="subcellular location">
    <subcellularLocation>
        <location evidence="1">Nucleus inner membrane</location>
        <topology evidence="1">Multi-pass membrane protein</topology>
    </subcellularLocation>
</comment>
<evidence type="ECO:0000313" key="10">
    <source>
        <dbReference type="EnsemblMetazoa" id="XP_001120667"/>
    </source>
</evidence>
<keyword evidence="4 8" id="KW-1133">Transmembrane helix</keyword>
<feature type="transmembrane region" description="Helical" evidence="8">
    <location>
        <begin position="620"/>
        <end position="642"/>
    </location>
</feature>
<dbReference type="OrthoDB" id="5966927at2759"/>
<reference evidence="12" key="2">
    <citation type="submission" date="2025-04" db="UniProtKB">
        <authorList>
            <consortium name="RefSeq"/>
        </authorList>
    </citation>
    <scope>IDENTIFICATION</scope>
    <source>
        <strain evidence="12">DH4</strain>
        <tissue evidence="12">Whole body</tissue>
    </source>
</reference>
<protein>
    <submittedName>
        <fullName evidence="12">Uncharacterized protein LOC724770</fullName>
    </submittedName>
</protein>
<dbReference type="AlphaFoldDB" id="A0A7M7FYW5"/>
<evidence type="ECO:0000256" key="3">
    <source>
        <dbReference type="ARBA" id="ARBA00022692"/>
    </source>
</evidence>
<reference evidence="10" key="1">
    <citation type="submission" date="2021-01" db="UniProtKB">
        <authorList>
            <consortium name="EnsemblMetazoa"/>
        </authorList>
    </citation>
    <scope>IDENTIFICATION</scope>
    <source>
        <strain evidence="10">DH4</strain>
    </source>
</reference>
<accession>A0A7M7FYW5</accession>
<feature type="transmembrane region" description="Helical" evidence="8">
    <location>
        <begin position="274"/>
        <end position="293"/>
    </location>
</feature>
<evidence type="ECO:0000256" key="5">
    <source>
        <dbReference type="ARBA" id="ARBA00023136"/>
    </source>
</evidence>
<keyword evidence="5 8" id="KW-0472">Membrane</keyword>
<keyword evidence="6" id="KW-0539">Nucleus</keyword>
<dbReference type="EnsemblMetazoa" id="XM_001120667">
    <property type="protein sequence ID" value="XP_001120667"/>
    <property type="gene ID" value="LOC724770"/>
</dbReference>
<sequence>MEFDLSFNYMPIFSIILLLFVTFTTVFQKLKLRWPVKVNCWFCNKNIKIWRQQLNWWMCPYCEQYNGFSKNGDYSYNIPEQYKKPSHEIKRYCTINQNMTNKNITNGLCKQCNMNENLKISKISGYIPENEKNYEYEIKKLKDNLEQQYPLCAKCKITVNNVLYKQALWLAQYKMLLFKQKPFCIIANDKKCFEFICRIIATILGSMVAYNMEFIFLPVGGLFFQFCACWITKKQNSDTLLMFLWICMITLLPFKDTKLIKADLQNSWFSLEYITQYHMIILFISIIGFINIIPKSHKITLNKNISFKKIESSTKNTELFDSFTTTSNNKHNFKIKTIGNLNENVINQSVENKSQYVGNSINSKSIIFQNLFTNSELQSSPMSVVSNDAIFNSTPICKKNMIDNSYSLNDSLSTLSILSLDENKPKHSTKIPKIFQTKVYSTKSSELFKKSGKRHILSPPKLKSVTQTSWVAGGYWQEGIDAPSLSRSSSQSSGFGSVSSNFGPSREPSIHEFDQCSVVSDTTQSCYTLRQNNSPIGSFCQQGLQFPSEPKNQSFNNQTVKLTSTNLCTSQMLLSQNNKRNNSIFMDQCSQGQNMNINDVKSPSEMQIFPSHTTIVTSPIWLPILLCGSLVLNIIVLCTILLH</sequence>
<gene>
    <name evidence="12" type="primary">LOC724770</name>
</gene>
<dbReference type="Pfam" id="PF09779">
    <property type="entry name" value="Ima1_N"/>
    <property type="match status" value="1"/>
</dbReference>
<name>A0A7M7FYW5_APIME</name>
<evidence type="ECO:0000313" key="11">
    <source>
        <dbReference type="Proteomes" id="UP000005203"/>
    </source>
</evidence>
<evidence type="ECO:0000313" key="12">
    <source>
        <dbReference type="RefSeq" id="XP_001120667.3"/>
    </source>
</evidence>
<dbReference type="GO" id="GO:0005637">
    <property type="term" value="C:nuclear inner membrane"/>
    <property type="evidence" value="ECO:0007669"/>
    <property type="project" value="UniProtKB-SubCell"/>
</dbReference>
<proteinExistence type="inferred from homology"/>
<feature type="transmembrane region" description="Helical" evidence="8">
    <location>
        <begin position="6"/>
        <end position="27"/>
    </location>
</feature>
<dbReference type="InterPro" id="IPR040041">
    <property type="entry name" value="TMEM201"/>
</dbReference>
<evidence type="ECO:0000259" key="9">
    <source>
        <dbReference type="Pfam" id="PF09779"/>
    </source>
</evidence>